<comment type="subcellular location">
    <subcellularLocation>
        <location evidence="2">Nucleus</location>
        <location evidence="2">Nucleolus</location>
    </subcellularLocation>
    <subcellularLocation>
        <location evidence="15">Nucleus</location>
    </subcellularLocation>
    <subcellularLocation>
        <location evidence="15">Mitochondrion</location>
    </subcellularLocation>
</comment>
<dbReference type="SUPFAM" id="SSF52540">
    <property type="entry name" value="P-loop containing nucleoside triphosphate hydrolases"/>
    <property type="match status" value="2"/>
</dbReference>
<keyword evidence="3 15" id="KW-0547">Nucleotide-binding</keyword>
<comment type="catalytic activity">
    <reaction evidence="14 15">
        <text>ATP + H2O = ADP + phosphate + H(+)</text>
        <dbReference type="Rhea" id="RHEA:13065"/>
        <dbReference type="ChEBI" id="CHEBI:15377"/>
        <dbReference type="ChEBI" id="CHEBI:15378"/>
        <dbReference type="ChEBI" id="CHEBI:30616"/>
        <dbReference type="ChEBI" id="CHEBI:43474"/>
        <dbReference type="ChEBI" id="CHEBI:456216"/>
        <dbReference type="EC" id="5.6.2.3"/>
    </reaction>
</comment>
<evidence type="ECO:0000256" key="3">
    <source>
        <dbReference type="ARBA" id="ARBA00022741"/>
    </source>
</evidence>
<dbReference type="PANTHER" id="PTHR47642">
    <property type="entry name" value="ATP-DEPENDENT DNA HELICASE"/>
    <property type="match status" value="1"/>
</dbReference>
<evidence type="ECO:0000256" key="15">
    <source>
        <dbReference type="HAMAP-Rule" id="MF_03176"/>
    </source>
</evidence>
<dbReference type="Gene3D" id="3.40.50.720">
    <property type="entry name" value="NAD(P)-binding Rossmann-like Domain"/>
    <property type="match status" value="1"/>
</dbReference>
<evidence type="ECO:0000256" key="7">
    <source>
        <dbReference type="ARBA" id="ARBA00022840"/>
    </source>
</evidence>
<dbReference type="VEuPathDB" id="FungiDB:BTJ68_10611"/>
<comment type="subunit">
    <text evidence="15">Monomer.</text>
</comment>
<dbReference type="EC" id="5.6.2.3" evidence="15"/>
<dbReference type="Proteomes" id="UP000276864">
    <property type="component" value="Unassembled WGS sequence"/>
</dbReference>
<keyword evidence="7 15" id="KW-0067">ATP-binding</keyword>
<keyword evidence="5 15" id="KW-0378">Hydrolase</keyword>
<proteinExistence type="inferred from homology"/>
<feature type="DNA-binding region" evidence="15">
    <location>
        <begin position="830"/>
        <end position="849"/>
    </location>
</feature>
<evidence type="ECO:0000256" key="14">
    <source>
        <dbReference type="ARBA" id="ARBA00048954"/>
    </source>
</evidence>
<feature type="compositionally biased region" description="Polar residues" evidence="16">
    <location>
        <begin position="288"/>
        <end position="301"/>
    </location>
</feature>
<comment type="function">
    <text evidence="15">DNA-dependent ATPase and 5'-3' DNA helicase required for the maintenance of both mitochondrial and nuclear genome stability.</text>
</comment>
<evidence type="ECO:0000313" key="19">
    <source>
        <dbReference type="EMBL" id="RMY21755.1"/>
    </source>
</evidence>
<gene>
    <name evidence="15" type="primary">PIF1</name>
    <name evidence="19" type="ORF">D0866_12160</name>
</gene>
<evidence type="ECO:0000256" key="13">
    <source>
        <dbReference type="ARBA" id="ARBA00023242"/>
    </source>
</evidence>
<feature type="chain" id="PRO_5017930435" description="ATP-dependent DNA helicase PIF1" evidence="17">
    <location>
        <begin position="22"/>
        <end position="1227"/>
    </location>
</feature>
<dbReference type="CDD" id="cd18037">
    <property type="entry name" value="DEXSc_Pif1_like"/>
    <property type="match status" value="1"/>
</dbReference>
<evidence type="ECO:0000256" key="5">
    <source>
        <dbReference type="ARBA" id="ARBA00022801"/>
    </source>
</evidence>
<keyword evidence="8 15" id="KW-0238">DNA-binding</keyword>
<accession>A0A3M7A2K9</accession>
<dbReference type="GO" id="GO:0000723">
    <property type="term" value="P:telomere maintenance"/>
    <property type="evidence" value="ECO:0007669"/>
    <property type="project" value="InterPro"/>
</dbReference>
<dbReference type="GO" id="GO:0005524">
    <property type="term" value="F:ATP binding"/>
    <property type="evidence" value="ECO:0007669"/>
    <property type="project" value="UniProtKB-UniRule"/>
</dbReference>
<dbReference type="EMBL" id="QWIM01001746">
    <property type="protein sequence ID" value="RMY21755.1"/>
    <property type="molecule type" value="Genomic_DNA"/>
</dbReference>
<dbReference type="GO" id="GO:0005730">
    <property type="term" value="C:nucleolus"/>
    <property type="evidence" value="ECO:0007669"/>
    <property type="project" value="UniProtKB-SubCell"/>
</dbReference>
<organism evidence="19 20">
    <name type="scientific">Hortaea werneckii</name>
    <name type="common">Black yeast</name>
    <name type="synonym">Cladosporium werneckii</name>
    <dbReference type="NCBI Taxonomy" id="91943"/>
    <lineage>
        <taxon>Eukaryota</taxon>
        <taxon>Fungi</taxon>
        <taxon>Dikarya</taxon>
        <taxon>Ascomycota</taxon>
        <taxon>Pezizomycotina</taxon>
        <taxon>Dothideomycetes</taxon>
        <taxon>Dothideomycetidae</taxon>
        <taxon>Mycosphaerellales</taxon>
        <taxon>Teratosphaeriaceae</taxon>
        <taxon>Hortaea</taxon>
    </lineage>
</organism>
<dbReference type="GO" id="GO:0006310">
    <property type="term" value="P:DNA recombination"/>
    <property type="evidence" value="ECO:0007669"/>
    <property type="project" value="UniProtKB-UniRule"/>
</dbReference>
<comment type="cofactor">
    <cofactor evidence="1 15">
        <name>Mg(2+)</name>
        <dbReference type="ChEBI" id="CHEBI:18420"/>
    </cofactor>
</comment>
<evidence type="ECO:0000256" key="9">
    <source>
        <dbReference type="ARBA" id="ARBA00023128"/>
    </source>
</evidence>
<comment type="caution">
    <text evidence="19">The sequence shown here is derived from an EMBL/GenBank/DDBJ whole genome shotgun (WGS) entry which is preliminary data.</text>
</comment>
<feature type="compositionally biased region" description="Polar residues" evidence="16">
    <location>
        <begin position="167"/>
        <end position="181"/>
    </location>
</feature>
<evidence type="ECO:0000259" key="18">
    <source>
        <dbReference type="SMART" id="SM00382"/>
    </source>
</evidence>
<dbReference type="InterPro" id="IPR049163">
    <property type="entry name" value="Pif1-like_2B_dom"/>
</dbReference>
<dbReference type="FunFam" id="3.40.50.300:FF:001226">
    <property type="entry name" value="ATP-dependent DNA helicase PIF1"/>
    <property type="match status" value="1"/>
</dbReference>
<keyword evidence="10 15" id="KW-0233">DNA recombination</keyword>
<keyword evidence="9 15" id="KW-0496">Mitochondrion</keyword>
<dbReference type="GO" id="GO:0043139">
    <property type="term" value="F:5'-3' DNA helicase activity"/>
    <property type="evidence" value="ECO:0007669"/>
    <property type="project" value="UniProtKB-UniRule"/>
</dbReference>
<comment type="similarity">
    <text evidence="15">Belongs to the helicase family. PIF1 subfamily.</text>
</comment>
<evidence type="ECO:0000256" key="10">
    <source>
        <dbReference type="ARBA" id="ARBA00023172"/>
    </source>
</evidence>
<evidence type="ECO:0000313" key="20">
    <source>
        <dbReference type="Proteomes" id="UP000276864"/>
    </source>
</evidence>
<dbReference type="CDD" id="cd05233">
    <property type="entry name" value="SDR_c"/>
    <property type="match status" value="1"/>
</dbReference>
<evidence type="ECO:0000256" key="17">
    <source>
        <dbReference type="SAM" id="SignalP"/>
    </source>
</evidence>
<feature type="binding site" evidence="15">
    <location>
        <begin position="418"/>
        <end position="425"/>
    </location>
    <ligand>
        <name>ATP</name>
        <dbReference type="ChEBI" id="CHEBI:30616"/>
    </ligand>
</feature>
<dbReference type="InterPro" id="IPR048293">
    <property type="entry name" value="PIF1_RRM3_pfh1"/>
</dbReference>
<name>A0A3M7A2K9_HORWE</name>
<dbReference type="HAMAP" id="MF_03176">
    <property type="entry name" value="PIF1"/>
    <property type="match status" value="1"/>
</dbReference>
<evidence type="ECO:0000256" key="8">
    <source>
        <dbReference type="ARBA" id="ARBA00023125"/>
    </source>
</evidence>
<dbReference type="SMART" id="SM00382">
    <property type="entry name" value="AAA"/>
    <property type="match status" value="1"/>
</dbReference>
<dbReference type="Pfam" id="PF21530">
    <property type="entry name" value="Pif1_2B_dom"/>
    <property type="match status" value="1"/>
</dbReference>
<dbReference type="InterPro" id="IPR036291">
    <property type="entry name" value="NAD(P)-bd_dom_sf"/>
</dbReference>
<keyword evidence="13 15" id="KW-0539">Nucleus</keyword>
<keyword evidence="6 15" id="KW-0347">Helicase</keyword>
<dbReference type="Pfam" id="PF00106">
    <property type="entry name" value="adh_short"/>
    <property type="match status" value="1"/>
</dbReference>
<evidence type="ECO:0000256" key="4">
    <source>
        <dbReference type="ARBA" id="ARBA00022763"/>
    </source>
</evidence>
<dbReference type="PRINTS" id="PR00081">
    <property type="entry name" value="GDHRDH"/>
</dbReference>
<evidence type="ECO:0000256" key="16">
    <source>
        <dbReference type="SAM" id="MobiDB-lite"/>
    </source>
</evidence>
<dbReference type="InterPro" id="IPR002347">
    <property type="entry name" value="SDR_fam"/>
</dbReference>
<dbReference type="InterPro" id="IPR003593">
    <property type="entry name" value="AAA+_ATPase"/>
</dbReference>
<feature type="domain" description="AAA+ ATPase" evidence="18">
    <location>
        <begin position="410"/>
        <end position="569"/>
    </location>
</feature>
<keyword evidence="12 15" id="KW-0413">Isomerase</keyword>
<evidence type="ECO:0000256" key="6">
    <source>
        <dbReference type="ARBA" id="ARBA00022806"/>
    </source>
</evidence>
<dbReference type="GO" id="GO:0003697">
    <property type="term" value="F:single-stranded DNA binding"/>
    <property type="evidence" value="ECO:0007669"/>
    <property type="project" value="UniProtKB-ARBA"/>
</dbReference>
<dbReference type="GO" id="GO:0005739">
    <property type="term" value="C:mitochondrion"/>
    <property type="evidence" value="ECO:0007669"/>
    <property type="project" value="UniProtKB-SubCell"/>
</dbReference>
<keyword evidence="17" id="KW-0732">Signal</keyword>
<dbReference type="GO" id="GO:0016887">
    <property type="term" value="F:ATP hydrolysis activity"/>
    <property type="evidence" value="ECO:0007669"/>
    <property type="project" value="RHEA"/>
</dbReference>
<dbReference type="PANTHER" id="PTHR47642:SF5">
    <property type="entry name" value="ATP-DEPENDENT DNA HELICASE"/>
    <property type="match status" value="1"/>
</dbReference>
<evidence type="ECO:0000256" key="11">
    <source>
        <dbReference type="ARBA" id="ARBA00023204"/>
    </source>
</evidence>
<sequence length="1227" mass="133669">MQHCVPILTLFALYCMIIARAAGPGSQRLFAAVAPRSRNLRAPETTARLLTTTRLGGIGAATRAAAGERGPTMLRGAVQKHEQETVRAQRGAQEFFKSSPPEMASQQKSVSHMGSRSPLKPASASVVNGRGSGMGMFAPRSSTGGVKRMASGLAKLDGAWEDGPGSSAHQPITIGGSTEQVSFDENDFDSDIDLDVEEPKPAPEPGRLPRQNSMAAPPKPAQYPSLGRDATIGSMDSGYSFHAPHKMASPQMSPPKSSAELPWSSSPTEHFEPTQPAASIRQFAYGGPTTQARQNGANQPTAAKRRKLPWQDEQESTHPAVNTTQPTKQRRNVESTPVSKESKKSTFPWNTTASAVKEQQKKFKEENRKAIKKNEGTEESLSKAKSTKSKIARVFLSEEQQHVLALVTEDKRSVFFTGSAGTGKSVLLREIIAGLRKKYQREPDRVAVTASTGLAACNIGGVTLHSFAGIGLGKEEVPELVKKIKKNQKAKHRWMRTKVLVIDEVSMVDAELFDKLEAIARQLRNNGRPFGGIQLVITGDFFQLPPVPEGSGRVARFAFDAATWKTTVEHTICLHHVFRQKDPVFAGMLNEMREGRLSQSSIDSFRNLARPMSFDDSLEATELFPTRNEVERANSERLSMLQGTPEIFEARDGGAIVDKMQRDRLLQNCMAPEIITLKKGAQVMLIKNIDETLVNGSIGRVIGFMDETAFDRYHNNEEETFGQSQGGTIPNASDPGLNEGQKAMVHSINGGGITTSRKFPVVRFVIADGSSRDLLCQPESWKIELPNGEVQASRSQIPLILAWALSIHKAQGQTLDRVKVDLGKVFEKGQAYVALSRATSIAGLQVLRFDPKKVVAHDRVRNFYSNLSRVELAQKNNDRMGKNNKNGVKAEDYERMFAASTNPNPLKQQHNSQRNPSLFITAPSTSLNTLSMASTWEWKPYTKTIHRSGYGAIDPTNPANSAAGKVVLVTGGGAGIGKSIAEAFVKAGAKVVVLLGRREDVLKEAQKQLSAEGVSTRVLTFSADVVDEPALKSAFENAAKEVGPIDIVVANAAYLARPDAAATADLADWWKGYEINIRGTFSTFRAWLPHKSSNSPTFISLNTSAAHVGVFPNFSSYSPSETARGHLISFLQAEHPDVRVVNMHPGVLATDMGEKAGLPLSQDDMSLPSGFAVWLASPAADFVGGRFFWAHWDVEELIQMKEDIVAKNELVFGLNGWPKDVEPTIVA</sequence>
<dbReference type="InterPro" id="IPR010285">
    <property type="entry name" value="DNA_helicase_pif1-like_DEAD"/>
</dbReference>
<feature type="compositionally biased region" description="Acidic residues" evidence="16">
    <location>
        <begin position="182"/>
        <end position="196"/>
    </location>
</feature>
<feature type="compositionally biased region" description="Polar residues" evidence="16">
    <location>
        <begin position="317"/>
        <end position="327"/>
    </location>
</feature>
<dbReference type="SUPFAM" id="SSF51735">
    <property type="entry name" value="NAD(P)-binding Rossmann-fold domains"/>
    <property type="match status" value="1"/>
</dbReference>
<evidence type="ECO:0000256" key="12">
    <source>
        <dbReference type="ARBA" id="ARBA00023235"/>
    </source>
</evidence>
<feature type="signal peptide" evidence="17">
    <location>
        <begin position="1"/>
        <end position="21"/>
    </location>
</feature>
<feature type="compositionally biased region" description="Basic and acidic residues" evidence="16">
    <location>
        <begin position="358"/>
        <end position="382"/>
    </location>
</feature>
<dbReference type="Gene3D" id="3.40.50.300">
    <property type="entry name" value="P-loop containing nucleotide triphosphate hydrolases"/>
    <property type="match status" value="1"/>
</dbReference>
<evidence type="ECO:0000256" key="2">
    <source>
        <dbReference type="ARBA" id="ARBA00004604"/>
    </source>
</evidence>
<protein>
    <recommendedName>
        <fullName evidence="15">ATP-dependent DNA helicase PIF1</fullName>
        <ecNumber evidence="15">5.6.2.3</ecNumber>
    </recommendedName>
    <alternativeName>
        <fullName evidence="15">DNA 5'-3' helicase PIF1</fullName>
    </alternativeName>
    <alternativeName>
        <fullName evidence="15">DNA repair and recombination helicase PIF1</fullName>
    </alternativeName>
</protein>
<dbReference type="InterPro" id="IPR027417">
    <property type="entry name" value="P-loop_NTPase"/>
</dbReference>
<keyword evidence="11 15" id="KW-0234">DNA repair</keyword>
<dbReference type="GO" id="GO:0006281">
    <property type="term" value="P:DNA repair"/>
    <property type="evidence" value="ECO:0007669"/>
    <property type="project" value="UniProtKB-UniRule"/>
</dbReference>
<dbReference type="Pfam" id="PF05970">
    <property type="entry name" value="PIF1"/>
    <property type="match status" value="1"/>
</dbReference>
<feature type="region of interest" description="Disordered" evidence="16">
    <location>
        <begin position="161"/>
        <end position="384"/>
    </location>
</feature>
<dbReference type="AlphaFoldDB" id="A0A3M7A2K9"/>
<keyword evidence="4 15" id="KW-0227">DNA damage</keyword>
<feature type="compositionally biased region" description="Polar residues" evidence="16">
    <location>
        <begin position="104"/>
        <end position="114"/>
    </location>
</feature>
<feature type="compositionally biased region" description="Polar residues" evidence="16">
    <location>
        <begin position="334"/>
        <end position="354"/>
    </location>
</feature>
<feature type="region of interest" description="Disordered" evidence="16">
    <location>
        <begin position="98"/>
        <end position="125"/>
    </location>
</feature>
<dbReference type="CDD" id="cd18809">
    <property type="entry name" value="SF1_C_RecD"/>
    <property type="match status" value="1"/>
</dbReference>
<reference evidence="19 20" key="1">
    <citation type="journal article" date="2018" name="BMC Genomics">
        <title>Genomic evidence for intraspecific hybridization in a clonal and extremely halotolerant yeast.</title>
        <authorList>
            <person name="Gostincar C."/>
            <person name="Stajich J.E."/>
            <person name="Zupancic J."/>
            <person name="Zalar P."/>
            <person name="Gunde-Cimerman N."/>
        </authorList>
    </citation>
    <scope>NUCLEOTIDE SEQUENCE [LARGE SCALE GENOMIC DNA]</scope>
    <source>
        <strain evidence="19 20">EXF-6651</strain>
    </source>
</reference>
<evidence type="ECO:0000256" key="1">
    <source>
        <dbReference type="ARBA" id="ARBA00001946"/>
    </source>
</evidence>
<dbReference type="InterPro" id="IPR051055">
    <property type="entry name" value="PIF1_helicase"/>
</dbReference>